<comment type="function">
    <text evidence="8">Lytic polysaccharide monooxygenase (LMPO) that depolymerizes crystalline and amorphous polysaccharides via the oxidation of scissile alpha- or beta-(1-4)-glycosidic bonds, yielding C1 and/or C4 oxidation products. Catalysis by LPMOs requires the reduction of the active-site copper from Cu(II) to Cu(I) by a reducing agent and H(2)O(2) or O(2) as a cosubstrate.</text>
</comment>
<dbReference type="OrthoDB" id="2525337at2759"/>
<dbReference type="STRING" id="71717.A0A4Y7SAY2"/>
<proteinExistence type="inferred from homology"/>
<evidence type="ECO:0000256" key="8">
    <source>
        <dbReference type="RuleBase" id="RU368122"/>
    </source>
</evidence>
<comment type="caution">
    <text evidence="11">The sequence shown here is derived from an EMBL/GenBank/DDBJ whole genome shotgun (WGS) entry which is preliminary data.</text>
</comment>
<keyword evidence="6 8" id="KW-0624">Polysaccharide degradation</keyword>
<keyword evidence="9" id="KW-0732">Signal</keyword>
<reference evidence="11 12" key="1">
    <citation type="journal article" date="2019" name="Nat. Ecol. Evol.">
        <title>Megaphylogeny resolves global patterns of mushroom evolution.</title>
        <authorList>
            <person name="Varga T."/>
            <person name="Krizsan K."/>
            <person name="Foldi C."/>
            <person name="Dima B."/>
            <person name="Sanchez-Garcia M."/>
            <person name="Sanchez-Ramirez S."/>
            <person name="Szollosi G.J."/>
            <person name="Szarkandi J.G."/>
            <person name="Papp V."/>
            <person name="Albert L."/>
            <person name="Andreopoulos W."/>
            <person name="Angelini C."/>
            <person name="Antonin V."/>
            <person name="Barry K.W."/>
            <person name="Bougher N.L."/>
            <person name="Buchanan P."/>
            <person name="Buyck B."/>
            <person name="Bense V."/>
            <person name="Catcheside P."/>
            <person name="Chovatia M."/>
            <person name="Cooper J."/>
            <person name="Damon W."/>
            <person name="Desjardin D."/>
            <person name="Finy P."/>
            <person name="Geml J."/>
            <person name="Haridas S."/>
            <person name="Hughes K."/>
            <person name="Justo A."/>
            <person name="Karasinski D."/>
            <person name="Kautmanova I."/>
            <person name="Kiss B."/>
            <person name="Kocsube S."/>
            <person name="Kotiranta H."/>
            <person name="LaButti K.M."/>
            <person name="Lechner B.E."/>
            <person name="Liimatainen K."/>
            <person name="Lipzen A."/>
            <person name="Lukacs Z."/>
            <person name="Mihaltcheva S."/>
            <person name="Morgado L.N."/>
            <person name="Niskanen T."/>
            <person name="Noordeloos M.E."/>
            <person name="Ohm R.A."/>
            <person name="Ortiz-Santana B."/>
            <person name="Ovrebo C."/>
            <person name="Racz N."/>
            <person name="Riley R."/>
            <person name="Savchenko A."/>
            <person name="Shiryaev A."/>
            <person name="Soop K."/>
            <person name="Spirin V."/>
            <person name="Szebenyi C."/>
            <person name="Tomsovsky M."/>
            <person name="Tulloss R.E."/>
            <person name="Uehling J."/>
            <person name="Grigoriev I.V."/>
            <person name="Vagvolgyi C."/>
            <person name="Papp T."/>
            <person name="Martin F.M."/>
            <person name="Miettinen O."/>
            <person name="Hibbett D.S."/>
            <person name="Nagy L.G."/>
        </authorList>
    </citation>
    <scope>NUCLEOTIDE SEQUENCE [LARGE SCALE GENOMIC DNA]</scope>
    <source>
        <strain evidence="11 12">FP101781</strain>
    </source>
</reference>
<dbReference type="Proteomes" id="UP000298030">
    <property type="component" value="Unassembled WGS sequence"/>
</dbReference>
<organism evidence="11 12">
    <name type="scientific">Coprinellus micaceus</name>
    <name type="common">Glistening ink-cap mushroom</name>
    <name type="synonym">Coprinus micaceus</name>
    <dbReference type="NCBI Taxonomy" id="71717"/>
    <lineage>
        <taxon>Eukaryota</taxon>
        <taxon>Fungi</taxon>
        <taxon>Dikarya</taxon>
        <taxon>Basidiomycota</taxon>
        <taxon>Agaricomycotina</taxon>
        <taxon>Agaricomycetes</taxon>
        <taxon>Agaricomycetidae</taxon>
        <taxon>Agaricales</taxon>
        <taxon>Agaricineae</taxon>
        <taxon>Psathyrellaceae</taxon>
        <taxon>Coprinellus</taxon>
    </lineage>
</organism>
<protein>
    <recommendedName>
        <fullName evidence="8">AA9 family lytic polysaccharide monooxygenase</fullName>
        <ecNumber evidence="8">1.14.99.56</ecNumber>
    </recommendedName>
    <alternativeName>
        <fullName evidence="8">Endo-beta-1,4-glucanase</fullName>
    </alternativeName>
    <alternativeName>
        <fullName evidence="8">Glycosyl hydrolase 61 family protein</fullName>
    </alternativeName>
</protein>
<comment type="domain">
    <text evidence="8">Has a modular structure: an endo-beta-1,4-glucanase catalytic module at the N-terminus, a linker rich in serines and threonines, and a C-terminal carbohydrate-binding module (CBM).</text>
</comment>
<feature type="chain" id="PRO_5021437042" description="AA9 family lytic polysaccharide monooxygenase" evidence="9">
    <location>
        <begin position="19"/>
        <end position="243"/>
    </location>
</feature>
<keyword evidence="12" id="KW-1185">Reference proteome</keyword>
<dbReference type="PANTHER" id="PTHR33353">
    <property type="entry name" value="PUTATIVE (AFU_ORTHOLOGUE AFUA_1G12560)-RELATED"/>
    <property type="match status" value="1"/>
</dbReference>
<evidence type="ECO:0000256" key="9">
    <source>
        <dbReference type="SAM" id="SignalP"/>
    </source>
</evidence>
<keyword evidence="5 8" id="KW-0119">Carbohydrate metabolism</keyword>
<dbReference type="AlphaFoldDB" id="A0A4Y7SAY2"/>
<keyword evidence="4 8" id="KW-1015">Disulfide bond</keyword>
<dbReference type="GO" id="GO:0030248">
    <property type="term" value="F:cellulose binding"/>
    <property type="evidence" value="ECO:0007669"/>
    <property type="project" value="UniProtKB-UniRule"/>
</dbReference>
<dbReference type="EC" id="1.14.99.56" evidence="8"/>
<feature type="signal peptide" evidence="9">
    <location>
        <begin position="1"/>
        <end position="18"/>
    </location>
</feature>
<evidence type="ECO:0000256" key="7">
    <source>
        <dbReference type="ARBA" id="ARBA00044502"/>
    </source>
</evidence>
<dbReference type="GO" id="GO:0030245">
    <property type="term" value="P:cellulose catabolic process"/>
    <property type="evidence" value="ECO:0007669"/>
    <property type="project" value="UniProtKB-UniRule"/>
</dbReference>
<name>A0A4Y7SAY2_COPMI</name>
<dbReference type="InterPro" id="IPR005103">
    <property type="entry name" value="AA9_LPMO"/>
</dbReference>
<evidence type="ECO:0000313" key="12">
    <source>
        <dbReference type="Proteomes" id="UP000298030"/>
    </source>
</evidence>
<dbReference type="InterPro" id="IPR049892">
    <property type="entry name" value="AA9"/>
</dbReference>
<comment type="subcellular location">
    <subcellularLocation>
        <location evidence="1 8">Secreted</location>
    </subcellularLocation>
</comment>
<keyword evidence="2 8" id="KW-0964">Secreted</keyword>
<dbReference type="PANTHER" id="PTHR33353:SF17">
    <property type="entry name" value="ENDO-BETA-1,4-GLUCANASE D"/>
    <property type="match status" value="1"/>
</dbReference>
<feature type="domain" description="Auxiliary Activity family 9 catalytic" evidence="10">
    <location>
        <begin position="19"/>
        <end position="223"/>
    </location>
</feature>
<dbReference type="CDD" id="cd21175">
    <property type="entry name" value="LPMO_AA9"/>
    <property type="match status" value="1"/>
</dbReference>
<evidence type="ECO:0000256" key="1">
    <source>
        <dbReference type="ARBA" id="ARBA00004613"/>
    </source>
</evidence>
<evidence type="ECO:0000256" key="4">
    <source>
        <dbReference type="ARBA" id="ARBA00023157"/>
    </source>
</evidence>
<evidence type="ECO:0000256" key="5">
    <source>
        <dbReference type="ARBA" id="ARBA00023277"/>
    </source>
</evidence>
<gene>
    <name evidence="11" type="ORF">FA13DRAFT_1579389</name>
</gene>
<feature type="non-terminal residue" evidence="11">
    <location>
        <position position="243"/>
    </location>
</feature>
<evidence type="ECO:0000313" key="11">
    <source>
        <dbReference type="EMBL" id="TEB18579.1"/>
    </source>
</evidence>
<sequence length="243" mass="25534">MRFATLLGLASAAATAVAHSTVFGVWVNGVEQGDGRNHYIRSPPNNSPVKDLTSADLTCNANNRVVANSVSVKAGDKFTFEWHHDNRDDDIIDGSHKGPVLVYISDAAGKEWTKIFEANGFADGSFAVDKLIAAHGQHSVTIPNVPAGDYILRAEIIALHEADALFTENAARGAQLYPSCVQIKVTSAGTDALPKGVALPSDYTNSSPGIKFNLYNGTPASSYKAPGPAVWSGAKGGEIGRVG</sequence>
<comment type="catalytic activity">
    <reaction evidence="8">
        <text>[(1-&gt;4)-beta-D-glucosyl]n+m + reduced acceptor + O2 = 4-dehydro-beta-D-glucosyl-[(1-&gt;4)-beta-D-glucosyl]n-1 + [(1-&gt;4)-beta-D-glucosyl]m + acceptor + H2O.</text>
        <dbReference type="EC" id="1.14.99.56"/>
    </reaction>
</comment>
<dbReference type="Pfam" id="PF03443">
    <property type="entry name" value="AA9"/>
    <property type="match status" value="1"/>
</dbReference>
<dbReference type="GO" id="GO:0005576">
    <property type="term" value="C:extracellular region"/>
    <property type="evidence" value="ECO:0007669"/>
    <property type="project" value="UniProtKB-SubCell"/>
</dbReference>
<evidence type="ECO:0000256" key="6">
    <source>
        <dbReference type="ARBA" id="ARBA00023326"/>
    </source>
</evidence>
<accession>A0A4Y7SAY2</accession>
<keyword evidence="3 8" id="KW-0136">Cellulose degradation</keyword>
<evidence type="ECO:0000256" key="2">
    <source>
        <dbReference type="ARBA" id="ARBA00022525"/>
    </source>
</evidence>
<evidence type="ECO:0000259" key="10">
    <source>
        <dbReference type="Pfam" id="PF03443"/>
    </source>
</evidence>
<evidence type="ECO:0000256" key="3">
    <source>
        <dbReference type="ARBA" id="ARBA00023001"/>
    </source>
</evidence>
<dbReference type="EMBL" id="QPFP01000243">
    <property type="protein sequence ID" value="TEB18579.1"/>
    <property type="molecule type" value="Genomic_DNA"/>
</dbReference>
<dbReference type="GO" id="GO:0008810">
    <property type="term" value="F:cellulase activity"/>
    <property type="evidence" value="ECO:0007669"/>
    <property type="project" value="UniProtKB-UniRule"/>
</dbReference>
<comment type="similarity">
    <text evidence="7">Belongs to the polysaccharide monooxygenase AA9 family.</text>
</comment>
<dbReference type="Gene3D" id="2.70.50.70">
    <property type="match status" value="1"/>
</dbReference>